<dbReference type="AlphaFoldDB" id="A0A921G0L5"/>
<dbReference type="SUPFAM" id="SSF64288">
    <property type="entry name" value="Chorismate lyase-like"/>
    <property type="match status" value="1"/>
</dbReference>
<dbReference type="PROSITE" id="PS50949">
    <property type="entry name" value="HTH_GNTR"/>
    <property type="match status" value="1"/>
</dbReference>
<keyword evidence="1" id="KW-0805">Transcription regulation</keyword>
<dbReference type="InterPro" id="IPR028978">
    <property type="entry name" value="Chorismate_lyase_/UTRA_dom_sf"/>
</dbReference>
<evidence type="ECO:0000259" key="4">
    <source>
        <dbReference type="PROSITE" id="PS50949"/>
    </source>
</evidence>
<dbReference type="GO" id="GO:0045892">
    <property type="term" value="P:negative regulation of DNA-templated transcription"/>
    <property type="evidence" value="ECO:0007669"/>
    <property type="project" value="TreeGrafter"/>
</dbReference>
<reference evidence="5" key="1">
    <citation type="journal article" date="2021" name="PeerJ">
        <title>Extensive microbial diversity within the chicken gut microbiome revealed by metagenomics and culture.</title>
        <authorList>
            <person name="Gilroy R."/>
            <person name="Ravi A."/>
            <person name="Getino M."/>
            <person name="Pursley I."/>
            <person name="Horton D.L."/>
            <person name="Alikhan N.F."/>
            <person name="Baker D."/>
            <person name="Gharbi K."/>
            <person name="Hall N."/>
            <person name="Watson M."/>
            <person name="Adriaenssens E.M."/>
            <person name="Foster-Nyarko E."/>
            <person name="Jarju S."/>
            <person name="Secka A."/>
            <person name="Antonio M."/>
            <person name="Oren A."/>
            <person name="Chaudhuri R.R."/>
            <person name="La Ragione R."/>
            <person name="Hildebrand F."/>
            <person name="Pallen M.J."/>
        </authorList>
    </citation>
    <scope>NUCLEOTIDE SEQUENCE</scope>
    <source>
        <strain evidence="5">CHK171-7178</strain>
    </source>
</reference>
<keyword evidence="2" id="KW-0238">DNA-binding</keyword>
<sequence>MLDKQSPVPIYIQIEEYLKNQILQGDFVIGVAIPSERELTESFGVSRMTVRQSITNLVNEGLLYREKGRGTYVATPKIEQPLNGLTSFTEDMLSRGMKPSNKLISFKKIIPEKDIARELQLDEDEEVFVVKRIRYADDKPMAIERSYLPVRLVPELDLATIEGSLYSYIEQDKRLVISHATQCMEAVLVKKEDAELLQVYMPSAVLMIERISYLTKGIPFEIVRSAYRADRYKFISEIRR</sequence>
<dbReference type="SUPFAM" id="SSF46785">
    <property type="entry name" value="Winged helix' DNA-binding domain"/>
    <property type="match status" value="1"/>
</dbReference>
<dbReference type="SMART" id="SM00866">
    <property type="entry name" value="UTRA"/>
    <property type="match status" value="1"/>
</dbReference>
<evidence type="ECO:0000313" key="5">
    <source>
        <dbReference type="EMBL" id="HJF32419.1"/>
    </source>
</evidence>
<dbReference type="Gene3D" id="1.10.10.10">
    <property type="entry name" value="Winged helix-like DNA-binding domain superfamily/Winged helix DNA-binding domain"/>
    <property type="match status" value="1"/>
</dbReference>
<dbReference type="InterPro" id="IPR036390">
    <property type="entry name" value="WH_DNA-bd_sf"/>
</dbReference>
<evidence type="ECO:0000256" key="3">
    <source>
        <dbReference type="ARBA" id="ARBA00023163"/>
    </source>
</evidence>
<dbReference type="Pfam" id="PF00392">
    <property type="entry name" value="GntR"/>
    <property type="match status" value="1"/>
</dbReference>
<evidence type="ECO:0000256" key="2">
    <source>
        <dbReference type="ARBA" id="ARBA00023125"/>
    </source>
</evidence>
<keyword evidence="3" id="KW-0804">Transcription</keyword>
<accession>A0A921G0L5</accession>
<dbReference type="GO" id="GO:0003700">
    <property type="term" value="F:DNA-binding transcription factor activity"/>
    <property type="evidence" value="ECO:0007669"/>
    <property type="project" value="InterPro"/>
</dbReference>
<dbReference type="Pfam" id="PF07702">
    <property type="entry name" value="UTRA"/>
    <property type="match status" value="1"/>
</dbReference>
<dbReference type="PANTHER" id="PTHR44846:SF1">
    <property type="entry name" value="MANNOSYL-D-GLYCERATE TRANSPORT_METABOLISM SYSTEM REPRESSOR MNGR-RELATED"/>
    <property type="match status" value="1"/>
</dbReference>
<dbReference type="InterPro" id="IPR050679">
    <property type="entry name" value="Bact_HTH_transcr_reg"/>
</dbReference>
<dbReference type="Gene3D" id="3.40.1410.10">
    <property type="entry name" value="Chorismate lyase-like"/>
    <property type="match status" value="1"/>
</dbReference>
<dbReference type="PANTHER" id="PTHR44846">
    <property type="entry name" value="MANNOSYL-D-GLYCERATE TRANSPORT/METABOLISM SYSTEM REPRESSOR MNGR-RELATED"/>
    <property type="match status" value="1"/>
</dbReference>
<dbReference type="InterPro" id="IPR036388">
    <property type="entry name" value="WH-like_DNA-bd_sf"/>
</dbReference>
<dbReference type="CDD" id="cd07377">
    <property type="entry name" value="WHTH_GntR"/>
    <property type="match status" value="1"/>
</dbReference>
<organism evidence="5 6">
    <name type="scientific">Sporosarcina psychrophila</name>
    <name type="common">Bacillus psychrophilus</name>
    <dbReference type="NCBI Taxonomy" id="1476"/>
    <lineage>
        <taxon>Bacteria</taxon>
        <taxon>Bacillati</taxon>
        <taxon>Bacillota</taxon>
        <taxon>Bacilli</taxon>
        <taxon>Bacillales</taxon>
        <taxon>Caryophanaceae</taxon>
        <taxon>Sporosarcina</taxon>
    </lineage>
</organism>
<dbReference type="SMART" id="SM00345">
    <property type="entry name" value="HTH_GNTR"/>
    <property type="match status" value="1"/>
</dbReference>
<gene>
    <name evidence="5" type="ORF">K8V56_11680</name>
</gene>
<dbReference type="GO" id="GO:0003677">
    <property type="term" value="F:DNA binding"/>
    <property type="evidence" value="ECO:0007669"/>
    <property type="project" value="UniProtKB-KW"/>
</dbReference>
<proteinExistence type="predicted"/>
<evidence type="ECO:0000256" key="1">
    <source>
        <dbReference type="ARBA" id="ARBA00023015"/>
    </source>
</evidence>
<feature type="domain" description="HTH gntR-type" evidence="4">
    <location>
        <begin position="8"/>
        <end position="76"/>
    </location>
</feature>
<dbReference type="EMBL" id="DYWT01000189">
    <property type="protein sequence ID" value="HJF32419.1"/>
    <property type="molecule type" value="Genomic_DNA"/>
</dbReference>
<dbReference type="Proteomes" id="UP000698173">
    <property type="component" value="Unassembled WGS sequence"/>
</dbReference>
<evidence type="ECO:0000313" key="6">
    <source>
        <dbReference type="Proteomes" id="UP000698173"/>
    </source>
</evidence>
<dbReference type="InterPro" id="IPR000524">
    <property type="entry name" value="Tscrpt_reg_HTH_GntR"/>
</dbReference>
<dbReference type="FunFam" id="1.10.10.10:FF:000079">
    <property type="entry name" value="GntR family transcriptional regulator"/>
    <property type="match status" value="1"/>
</dbReference>
<protein>
    <submittedName>
        <fullName evidence="5">GntR family transcriptional regulator</fullName>
    </submittedName>
</protein>
<dbReference type="PRINTS" id="PR00035">
    <property type="entry name" value="HTHGNTR"/>
</dbReference>
<reference evidence="5" key="2">
    <citation type="submission" date="2021-09" db="EMBL/GenBank/DDBJ databases">
        <authorList>
            <person name="Gilroy R."/>
        </authorList>
    </citation>
    <scope>NUCLEOTIDE SEQUENCE</scope>
    <source>
        <strain evidence="5">CHK171-7178</strain>
    </source>
</reference>
<dbReference type="InterPro" id="IPR011663">
    <property type="entry name" value="UTRA"/>
</dbReference>
<comment type="caution">
    <text evidence="5">The sequence shown here is derived from an EMBL/GenBank/DDBJ whole genome shotgun (WGS) entry which is preliminary data.</text>
</comment>
<name>A0A921G0L5_SPOPS</name>